<dbReference type="HOGENOM" id="CLU_2933517_0_0_11"/>
<comment type="caution">
    <text evidence="1">The sequence shown here is derived from an EMBL/GenBank/DDBJ whole genome shotgun (WGS) entry which is preliminary data.</text>
</comment>
<evidence type="ECO:0000313" key="2">
    <source>
        <dbReference type="Proteomes" id="UP000010445"/>
    </source>
</evidence>
<evidence type="ECO:0000313" key="1">
    <source>
        <dbReference type="EMBL" id="EKX89424.1"/>
    </source>
</evidence>
<dbReference type="AlphaFoldDB" id="L1MEP6"/>
<name>L1MEP6_9CORY</name>
<reference evidence="1 2" key="1">
    <citation type="submission" date="2012-05" db="EMBL/GenBank/DDBJ databases">
        <authorList>
            <person name="Weinstock G."/>
            <person name="Sodergren E."/>
            <person name="Lobos E.A."/>
            <person name="Fulton L."/>
            <person name="Fulton R."/>
            <person name="Courtney L."/>
            <person name="Fronick C."/>
            <person name="O'Laughlin M."/>
            <person name="Godfrey J."/>
            <person name="Wilson R.M."/>
            <person name="Miner T."/>
            <person name="Farmer C."/>
            <person name="Delehaunty K."/>
            <person name="Cordes M."/>
            <person name="Minx P."/>
            <person name="Tomlinson C."/>
            <person name="Chen J."/>
            <person name="Wollam A."/>
            <person name="Pepin K.H."/>
            <person name="Bhonagiri V."/>
            <person name="Zhang X."/>
            <person name="Suruliraj S."/>
            <person name="Warren W."/>
            <person name="Mitreva M."/>
            <person name="Mardis E.R."/>
            <person name="Wilson R.K."/>
        </authorList>
    </citation>
    <scope>NUCLEOTIDE SEQUENCE [LARGE SCALE GENOMIC DNA]</scope>
    <source>
        <strain evidence="1 2">F0235</strain>
    </source>
</reference>
<gene>
    <name evidence="1" type="ORF">HMPREF9997_01895</name>
</gene>
<dbReference type="PATRIC" id="fig|1035195.3.peg.1712"/>
<protein>
    <submittedName>
        <fullName evidence="1">Uncharacterized protein</fullName>
    </submittedName>
</protein>
<organism evidence="1 2">
    <name type="scientific">Corynebacterium durum F0235</name>
    <dbReference type="NCBI Taxonomy" id="1035195"/>
    <lineage>
        <taxon>Bacteria</taxon>
        <taxon>Bacillati</taxon>
        <taxon>Actinomycetota</taxon>
        <taxon>Actinomycetes</taxon>
        <taxon>Mycobacteriales</taxon>
        <taxon>Corynebacteriaceae</taxon>
        <taxon>Corynebacterium</taxon>
    </lineage>
</organism>
<dbReference type="Proteomes" id="UP000010445">
    <property type="component" value="Unassembled WGS sequence"/>
</dbReference>
<dbReference type="EMBL" id="AMEM01000024">
    <property type="protein sequence ID" value="EKX89424.1"/>
    <property type="molecule type" value="Genomic_DNA"/>
</dbReference>
<sequence length="60" mass="6699">MQDALLEQESKGKLIMRFDGALIHTNDGEVTDNGTSNETIREIIADIRANAERKCRIKAP</sequence>
<proteinExistence type="predicted"/>
<keyword evidence="2" id="KW-1185">Reference proteome</keyword>
<accession>L1MEP6</accession>